<feature type="non-terminal residue" evidence="4">
    <location>
        <position position="1"/>
    </location>
</feature>
<dbReference type="EMBL" id="HACM01005451">
    <property type="protein sequence ID" value="CRZ05893.1"/>
    <property type="molecule type" value="Transcribed_RNA"/>
</dbReference>
<dbReference type="CDD" id="cd11717">
    <property type="entry name" value="THUMP_THUMPD1_like"/>
    <property type="match status" value="1"/>
</dbReference>
<sequence length="294" mass="32413">RSALGSSRLHTTFDVESILMGKNKSQYLQGSRSGKHPRPSYLLAASRGMQGILITCQRTQEKRCFRETYDLLSDALDGLSSNPEEVPKNDVSPVTQCESISEALEREKRELKTDAKAAKLIQLDAGGVAGIVLIQIVDASIDAVDLVVAVFDRLNTSQHSLTRFVERIIPLQYIFRASTADLDEVAPQFITERFANIPGDASYSCKYEHRCNDTMKRMDTIHKVAACVIPVTRPVNLKNPDVVVAIQVVKNVAGVSVIPPGIYSNYHEFRFRAATDAMIKSQIEVTAPSCSDAI</sequence>
<dbReference type="Pfam" id="PF02926">
    <property type="entry name" value="THUMP"/>
    <property type="match status" value="1"/>
</dbReference>
<dbReference type="SUPFAM" id="SSF143437">
    <property type="entry name" value="THUMP domain-like"/>
    <property type="match status" value="1"/>
</dbReference>
<evidence type="ECO:0000313" key="4">
    <source>
        <dbReference type="EMBL" id="CRZ05893.1"/>
    </source>
</evidence>
<evidence type="ECO:0000256" key="1">
    <source>
        <dbReference type="PROSITE-ProRule" id="PRU00529"/>
    </source>
</evidence>
<dbReference type="PROSITE" id="PS51165">
    <property type="entry name" value="THUMP"/>
    <property type="match status" value="1"/>
</dbReference>
<dbReference type="InterPro" id="IPR040183">
    <property type="entry name" value="THUMPD1-like"/>
</dbReference>
<dbReference type="GO" id="GO:0006400">
    <property type="term" value="P:tRNA modification"/>
    <property type="evidence" value="ECO:0007669"/>
    <property type="project" value="InterPro"/>
</dbReference>
<dbReference type="PANTHER" id="PTHR13452:SF10">
    <property type="entry name" value="THUMP DOMAIN-CONTAINING PROTEIN 1"/>
    <property type="match status" value="1"/>
</dbReference>
<evidence type="ECO:0000256" key="2">
    <source>
        <dbReference type="SAM" id="Coils"/>
    </source>
</evidence>
<organism evidence="4">
    <name type="scientific">Spongospora subterranea</name>
    <dbReference type="NCBI Taxonomy" id="70186"/>
    <lineage>
        <taxon>Eukaryota</taxon>
        <taxon>Sar</taxon>
        <taxon>Rhizaria</taxon>
        <taxon>Endomyxa</taxon>
        <taxon>Phytomyxea</taxon>
        <taxon>Plasmodiophorida</taxon>
        <taxon>Plasmodiophoridae</taxon>
        <taxon>Spongospora</taxon>
    </lineage>
</organism>
<keyword evidence="1" id="KW-0694">RNA-binding</keyword>
<dbReference type="Gene3D" id="3.30.2300.10">
    <property type="entry name" value="THUMP superfamily"/>
    <property type="match status" value="1"/>
</dbReference>
<name>A0A0H5QV77_9EUKA</name>
<feature type="domain" description="THUMP" evidence="3">
    <location>
        <begin position="153"/>
        <end position="259"/>
    </location>
</feature>
<dbReference type="GO" id="GO:0003723">
    <property type="term" value="F:RNA binding"/>
    <property type="evidence" value="ECO:0007669"/>
    <property type="project" value="UniProtKB-UniRule"/>
</dbReference>
<dbReference type="InterPro" id="IPR004114">
    <property type="entry name" value="THUMP_dom"/>
</dbReference>
<proteinExistence type="predicted"/>
<keyword evidence="2" id="KW-0175">Coiled coil</keyword>
<reference evidence="4" key="1">
    <citation type="submission" date="2015-04" db="EMBL/GenBank/DDBJ databases">
        <title>The genome sequence of the plant pathogenic Rhizarian Plasmodiophora brassicae reveals insights in its biotrophic life cycle and the origin of chitin synthesis.</title>
        <authorList>
            <person name="Schwelm A."/>
            <person name="Fogelqvist J."/>
            <person name="Knaust A."/>
            <person name="Julke S."/>
            <person name="Lilja T."/>
            <person name="Dhandapani V."/>
            <person name="Bonilla-Rosso G."/>
            <person name="Karlsson M."/>
            <person name="Shevchenko A."/>
            <person name="Choi S.R."/>
            <person name="Kim H.G."/>
            <person name="Park J.Y."/>
            <person name="Lim Y.P."/>
            <person name="Ludwig-Muller J."/>
            <person name="Dixelius C."/>
        </authorList>
    </citation>
    <scope>NUCLEOTIDE SEQUENCE</scope>
    <source>
        <tissue evidence="4">Potato root galls</tissue>
    </source>
</reference>
<accession>A0A0H5QV77</accession>
<dbReference type="PANTHER" id="PTHR13452">
    <property type="entry name" value="THUMP DOMAIN CONTAINING PROTEIN 1-RELATED"/>
    <property type="match status" value="1"/>
</dbReference>
<dbReference type="AlphaFoldDB" id="A0A0H5QV77"/>
<feature type="coiled-coil region" evidence="2">
    <location>
        <begin position="94"/>
        <end position="121"/>
    </location>
</feature>
<evidence type="ECO:0000259" key="3">
    <source>
        <dbReference type="PROSITE" id="PS51165"/>
    </source>
</evidence>
<protein>
    <recommendedName>
        <fullName evidence="3">THUMP domain-containing protein</fullName>
    </recommendedName>
</protein>